<dbReference type="AlphaFoldDB" id="S7V9L9"/>
<dbReference type="EMBL" id="ATHJ01000056">
    <property type="protein sequence ID" value="EPR43399.1"/>
    <property type="molecule type" value="Genomic_DNA"/>
</dbReference>
<dbReference type="Proteomes" id="UP000014977">
    <property type="component" value="Unassembled WGS sequence"/>
</dbReference>
<dbReference type="eggNOG" id="COG1700">
    <property type="taxonomic scope" value="Bacteria"/>
</dbReference>
<evidence type="ECO:0000313" key="2">
    <source>
        <dbReference type="EMBL" id="EPR43399.1"/>
    </source>
</evidence>
<organism evidence="2 3">
    <name type="scientific">Desulfococcus multivorans DSM 2059</name>
    <dbReference type="NCBI Taxonomy" id="1121405"/>
    <lineage>
        <taxon>Bacteria</taxon>
        <taxon>Pseudomonadati</taxon>
        <taxon>Thermodesulfobacteriota</taxon>
        <taxon>Desulfobacteria</taxon>
        <taxon>Desulfobacterales</taxon>
        <taxon>Desulfococcaceae</taxon>
        <taxon>Desulfococcus</taxon>
    </lineage>
</organism>
<evidence type="ECO:0000313" key="3">
    <source>
        <dbReference type="Proteomes" id="UP000014977"/>
    </source>
</evidence>
<comment type="caution">
    <text evidence="2">The sequence shown here is derived from an EMBL/GenBank/DDBJ whole genome shotgun (WGS) entry which is preliminary data.</text>
</comment>
<gene>
    <name evidence="2" type="ORF">dsmv_1190</name>
</gene>
<dbReference type="STRING" id="897.B2D07_02025"/>
<feature type="domain" description="DUF2357" evidence="1">
    <location>
        <begin position="72"/>
        <end position="239"/>
    </location>
</feature>
<keyword evidence="3" id="KW-1185">Reference proteome</keyword>
<evidence type="ECO:0000259" key="1">
    <source>
        <dbReference type="Pfam" id="PF09823"/>
    </source>
</evidence>
<proteinExistence type="predicted"/>
<dbReference type="Pfam" id="PF09823">
    <property type="entry name" value="DUF2357"/>
    <property type="match status" value="1"/>
</dbReference>
<accession>S7V9L9</accession>
<name>S7V9L9_DESML</name>
<reference evidence="2 3" key="1">
    <citation type="journal article" date="2013" name="Genome Announc.">
        <title>Draft genome sequences for three mercury-methylating, sulfate-reducing bacteria.</title>
        <authorList>
            <person name="Brown S.D."/>
            <person name="Hurt R.A.Jr."/>
            <person name="Gilmour C.C."/>
            <person name="Elias D.A."/>
        </authorList>
    </citation>
    <scope>NUCLEOTIDE SEQUENCE [LARGE SCALE GENOMIC DNA]</scope>
    <source>
        <strain evidence="2 3">DSM 2059</strain>
    </source>
</reference>
<sequence length="478" mass="54851">MIFSNGRRYNITIEAKGAQRRTTADGKTESLLARMVLGWSQFFDDLLDDKTNRQSKGGMIPWNTVLEFLKQQSNDIQQPRLSLIVRIAEEMSAGLSGTVQGMRRILLRERNMQRINRICETDVRCLQWFVRQPGANMAEKGGSRQELLAVVRRESFDVLENRVLKDFIHRCDAESLRYITNEVEINAQFMDSKRARDVRRFREICVDAGKHPDFEGVPKARAGVRPNYVLQNDLRYRKIWAWYCRLLRREEDEDRFWDWQARTWADIVRLLMNLAIVHLEREGLKPPQNGIRIRKVIGSSLHVTREQILGSRTRGGSEPGPFVIERIANGTPRSIAILEVVHPDEASEHILTQSLSRTGGHLYLVVRPLGESPNRNHVLIVWGINTAGTNQEIFWEGISESATSAMRFHRNVLAGARIPNLPILQGLVAASSLYAEETNVVRELSDAPVVIMPSDPRHWHEVVEYLAILLDDRLDRLV</sequence>
<protein>
    <recommendedName>
        <fullName evidence="1">DUF2357 domain-containing protein</fullName>
    </recommendedName>
</protein>
<dbReference type="InterPro" id="IPR018633">
    <property type="entry name" value="DUF2357"/>
</dbReference>